<accession>A0A0K2T6E5</accession>
<reference evidence="1" key="1">
    <citation type="submission" date="2014-05" db="EMBL/GenBank/DDBJ databases">
        <authorList>
            <person name="Chronopoulou M."/>
        </authorList>
    </citation>
    <scope>NUCLEOTIDE SEQUENCE</scope>
    <source>
        <tissue evidence="1">Whole organism</tissue>
    </source>
</reference>
<protein>
    <submittedName>
        <fullName evidence="1">Uncharacterized protein</fullName>
    </submittedName>
</protein>
<organism evidence="1">
    <name type="scientific">Lepeophtheirus salmonis</name>
    <name type="common">Salmon louse</name>
    <name type="synonym">Caligus salmonis</name>
    <dbReference type="NCBI Taxonomy" id="72036"/>
    <lineage>
        <taxon>Eukaryota</taxon>
        <taxon>Metazoa</taxon>
        <taxon>Ecdysozoa</taxon>
        <taxon>Arthropoda</taxon>
        <taxon>Crustacea</taxon>
        <taxon>Multicrustacea</taxon>
        <taxon>Hexanauplia</taxon>
        <taxon>Copepoda</taxon>
        <taxon>Siphonostomatoida</taxon>
        <taxon>Caligidae</taxon>
        <taxon>Lepeophtheirus</taxon>
    </lineage>
</organism>
<evidence type="ECO:0000313" key="1">
    <source>
        <dbReference type="EMBL" id="CDW21649.1"/>
    </source>
</evidence>
<proteinExistence type="predicted"/>
<sequence length="34" mass="3999">MQKHMVFLGDESDEANFKCMVNSECFKTGFFTYI</sequence>
<dbReference type="EMBL" id="HACA01004288">
    <property type="protein sequence ID" value="CDW21649.1"/>
    <property type="molecule type" value="Transcribed_RNA"/>
</dbReference>
<dbReference type="AlphaFoldDB" id="A0A0K2T6E5"/>
<name>A0A0K2T6E5_LEPSM</name>